<evidence type="ECO:0000313" key="1">
    <source>
        <dbReference type="EMBL" id="GES06730.1"/>
    </source>
</evidence>
<dbReference type="SUPFAM" id="SSF56112">
    <property type="entry name" value="Protein kinase-like (PK-like)"/>
    <property type="match status" value="1"/>
</dbReference>
<protein>
    <submittedName>
        <fullName evidence="1">Hydroxyurea phosphotransferase</fullName>
    </submittedName>
</protein>
<organism evidence="1 2">
    <name type="scientific">Acrocarpospora macrocephala</name>
    <dbReference type="NCBI Taxonomy" id="150177"/>
    <lineage>
        <taxon>Bacteria</taxon>
        <taxon>Bacillati</taxon>
        <taxon>Actinomycetota</taxon>
        <taxon>Actinomycetes</taxon>
        <taxon>Streptosporangiales</taxon>
        <taxon>Streptosporangiaceae</taxon>
        <taxon>Acrocarpospora</taxon>
    </lineage>
</organism>
<dbReference type="InterPro" id="IPR011009">
    <property type="entry name" value="Kinase-like_dom_sf"/>
</dbReference>
<gene>
    <name evidence="1" type="ORF">Amac_003250</name>
</gene>
<dbReference type="AlphaFoldDB" id="A0A5M3WER0"/>
<comment type="caution">
    <text evidence="1">The sequence shown here is derived from an EMBL/GenBank/DDBJ whole genome shotgun (WGS) entry which is preliminary data.</text>
</comment>
<evidence type="ECO:0000313" key="2">
    <source>
        <dbReference type="Proteomes" id="UP000331127"/>
    </source>
</evidence>
<dbReference type="Proteomes" id="UP000331127">
    <property type="component" value="Unassembled WGS sequence"/>
</dbReference>
<dbReference type="Pfam" id="PF04655">
    <property type="entry name" value="APH_6_hur"/>
    <property type="match status" value="1"/>
</dbReference>
<accession>A0A5M3WER0</accession>
<keyword evidence="2" id="KW-1185">Reference proteome</keyword>
<reference evidence="1 2" key="1">
    <citation type="submission" date="2019-10" db="EMBL/GenBank/DDBJ databases">
        <title>Whole genome shotgun sequence of Acrocarpospora macrocephala NBRC 16266.</title>
        <authorList>
            <person name="Ichikawa N."/>
            <person name="Kimura A."/>
            <person name="Kitahashi Y."/>
            <person name="Komaki H."/>
            <person name="Oguchi A."/>
        </authorList>
    </citation>
    <scope>NUCLEOTIDE SEQUENCE [LARGE SCALE GENOMIC DNA]</scope>
    <source>
        <strain evidence="1 2">NBRC 16266</strain>
    </source>
</reference>
<dbReference type="InterPro" id="IPR006748">
    <property type="entry name" value="NH2Glyco/OHUrea_AB-resist_kin"/>
</dbReference>
<name>A0A5M3WER0_9ACTN</name>
<sequence length="296" mass="31777">MPPTLAALHVRYERDAGPAWTASLPGLAERMLERWRLRVDGGAMHGVIALVLPVLRADGSPAALKLQPVTEETRGEGPVLRAWAGDGAVLLLDEDPASGSLLLERLDGGRSLESLPDSWEALEILTGLLARLVSVPAPAGLRSLGDIAAGMLAAVPEAVVGADDRRWLGVLAGAVREVAGEPGDRLLHWDLHYGNVLAGQREPWLAIDPKPLAGDPGFELLPALHNRWDDVQATGNIRISVLKRFDLMTEMLGLDRGRAVSWTLGRILQDALWDIEDGNPAKDPTHLAIADALLSR</sequence>
<keyword evidence="1" id="KW-0808">Transferase</keyword>
<proteinExistence type="predicted"/>
<dbReference type="EMBL" id="BLAE01000004">
    <property type="protein sequence ID" value="GES06730.1"/>
    <property type="molecule type" value="Genomic_DNA"/>
</dbReference>
<dbReference type="GO" id="GO:0019748">
    <property type="term" value="P:secondary metabolic process"/>
    <property type="evidence" value="ECO:0007669"/>
    <property type="project" value="InterPro"/>
</dbReference>
<dbReference type="GO" id="GO:0016773">
    <property type="term" value="F:phosphotransferase activity, alcohol group as acceptor"/>
    <property type="evidence" value="ECO:0007669"/>
    <property type="project" value="InterPro"/>
</dbReference>